<sequence>MTLSRQSNWHYIRQQVTGARLSGVCDVANDAGADWTPVSPTCRLVFLTMYLTAVIIATAYSSQLVSYVTVKDHHPPFGSLEEMVKDGSYQLHTSRYEASYYLFTRAESGLYKEAYTKIMSHDPNSYIYTDYISRAAEHMCTKEKVAYISELKTWLGSPVELTCVITKLPTHLYTSFNYFMFTKRSPYKELFKQNAPDYEPRGSEFDSWMVP</sequence>
<dbReference type="PANTHER" id="PTHR42643">
    <property type="entry name" value="IONOTROPIC RECEPTOR 20A-RELATED"/>
    <property type="match status" value="1"/>
</dbReference>
<dbReference type="GO" id="GO:0005886">
    <property type="term" value="C:plasma membrane"/>
    <property type="evidence" value="ECO:0007669"/>
    <property type="project" value="UniProtKB-SubCell"/>
</dbReference>
<dbReference type="PANTHER" id="PTHR42643:SF24">
    <property type="entry name" value="IONOTROPIC RECEPTOR 60A"/>
    <property type="match status" value="1"/>
</dbReference>
<dbReference type="Gene3D" id="1.10.287.70">
    <property type="match status" value="1"/>
</dbReference>
<keyword evidence="4" id="KW-1133">Transmembrane helix</keyword>
<evidence type="ECO:0000256" key="2">
    <source>
        <dbReference type="ARBA" id="ARBA00022475"/>
    </source>
</evidence>
<evidence type="ECO:0000313" key="8">
    <source>
        <dbReference type="EMBL" id="CAD7433036.1"/>
    </source>
</evidence>
<evidence type="ECO:0000256" key="7">
    <source>
        <dbReference type="ARBA" id="ARBA00023180"/>
    </source>
</evidence>
<proteinExistence type="predicted"/>
<keyword evidence="6" id="KW-0675">Receptor</keyword>
<keyword evidence="2" id="KW-1003">Cell membrane</keyword>
<evidence type="ECO:0008006" key="9">
    <source>
        <dbReference type="Google" id="ProtNLM"/>
    </source>
</evidence>
<reference evidence="8" key="1">
    <citation type="submission" date="2020-11" db="EMBL/GenBank/DDBJ databases">
        <authorList>
            <person name="Tran Van P."/>
        </authorList>
    </citation>
    <scope>NUCLEOTIDE SEQUENCE</scope>
</reference>
<dbReference type="EMBL" id="OB796091">
    <property type="protein sequence ID" value="CAD7433036.1"/>
    <property type="molecule type" value="Genomic_DNA"/>
</dbReference>
<evidence type="ECO:0000256" key="1">
    <source>
        <dbReference type="ARBA" id="ARBA00004651"/>
    </source>
</evidence>
<protein>
    <recommendedName>
        <fullName evidence="9">Ionotropic glutamate receptor C-terminal domain-containing protein</fullName>
    </recommendedName>
</protein>
<accession>A0A7R9EI16</accession>
<evidence type="ECO:0000256" key="6">
    <source>
        <dbReference type="ARBA" id="ARBA00023170"/>
    </source>
</evidence>
<dbReference type="AlphaFoldDB" id="A0A7R9EI16"/>
<comment type="subcellular location">
    <subcellularLocation>
        <location evidence="1">Cell membrane</location>
        <topology evidence="1">Multi-pass membrane protein</topology>
    </subcellularLocation>
</comment>
<gene>
    <name evidence="8" type="ORF">TMSB3V08_LOCUS9727</name>
</gene>
<dbReference type="InterPro" id="IPR052192">
    <property type="entry name" value="Insect_Ionotropic_Sensory_Rcpt"/>
</dbReference>
<keyword evidence="3" id="KW-0812">Transmembrane</keyword>
<keyword evidence="5" id="KW-0472">Membrane</keyword>
<evidence type="ECO:0000256" key="5">
    <source>
        <dbReference type="ARBA" id="ARBA00023136"/>
    </source>
</evidence>
<organism evidence="8">
    <name type="scientific">Timema monikensis</name>
    <dbReference type="NCBI Taxonomy" id="170555"/>
    <lineage>
        <taxon>Eukaryota</taxon>
        <taxon>Metazoa</taxon>
        <taxon>Ecdysozoa</taxon>
        <taxon>Arthropoda</taxon>
        <taxon>Hexapoda</taxon>
        <taxon>Insecta</taxon>
        <taxon>Pterygota</taxon>
        <taxon>Neoptera</taxon>
        <taxon>Polyneoptera</taxon>
        <taxon>Phasmatodea</taxon>
        <taxon>Timematodea</taxon>
        <taxon>Timematoidea</taxon>
        <taxon>Timematidae</taxon>
        <taxon>Timema</taxon>
    </lineage>
</organism>
<evidence type="ECO:0000256" key="3">
    <source>
        <dbReference type="ARBA" id="ARBA00022692"/>
    </source>
</evidence>
<evidence type="ECO:0000256" key="4">
    <source>
        <dbReference type="ARBA" id="ARBA00022989"/>
    </source>
</evidence>
<name>A0A7R9EI16_9NEOP</name>
<keyword evidence="7" id="KW-0325">Glycoprotein</keyword>